<evidence type="ECO:0000313" key="5">
    <source>
        <dbReference type="Proteomes" id="UP000030129"/>
    </source>
</evidence>
<evidence type="ECO:0000256" key="2">
    <source>
        <dbReference type="PROSITE-ProRule" id="PRU00335"/>
    </source>
</evidence>
<accession>A0A0A2LFW9</accession>
<dbReference type="InterPro" id="IPR009057">
    <property type="entry name" value="Homeodomain-like_sf"/>
</dbReference>
<dbReference type="EMBL" id="JRLV01000021">
    <property type="protein sequence ID" value="KGO79062.1"/>
    <property type="molecule type" value="Genomic_DNA"/>
</dbReference>
<name>A0A0A2LFW9_9FLAO</name>
<feature type="domain" description="HTH tetR-type" evidence="3">
    <location>
        <begin position="5"/>
        <end position="65"/>
    </location>
</feature>
<dbReference type="InterPro" id="IPR041474">
    <property type="entry name" value="NicS_C"/>
</dbReference>
<dbReference type="Pfam" id="PF17938">
    <property type="entry name" value="TetR_C_29"/>
    <property type="match status" value="1"/>
</dbReference>
<dbReference type="InterPro" id="IPR023772">
    <property type="entry name" value="DNA-bd_HTH_TetR-type_CS"/>
</dbReference>
<dbReference type="InterPro" id="IPR001647">
    <property type="entry name" value="HTH_TetR"/>
</dbReference>
<reference evidence="4 5" key="1">
    <citation type="submission" date="2013-09" db="EMBL/GenBank/DDBJ databases">
        <authorList>
            <person name="Zeng Z."/>
            <person name="Chen C."/>
        </authorList>
    </citation>
    <scope>NUCLEOTIDE SEQUENCE [LARGE SCALE GENOMIC DNA]</scope>
    <source>
        <strain evidence="4 5">F44-8</strain>
    </source>
</reference>
<organism evidence="4 5">
    <name type="scientific">Flavobacterium beibuense F44-8</name>
    <dbReference type="NCBI Taxonomy" id="1406840"/>
    <lineage>
        <taxon>Bacteria</taxon>
        <taxon>Pseudomonadati</taxon>
        <taxon>Bacteroidota</taxon>
        <taxon>Flavobacteriia</taxon>
        <taxon>Flavobacteriales</taxon>
        <taxon>Flavobacteriaceae</taxon>
        <taxon>Flavobacterium</taxon>
    </lineage>
</organism>
<gene>
    <name evidence="4" type="ORF">Q763_15235</name>
</gene>
<dbReference type="InterPro" id="IPR036271">
    <property type="entry name" value="Tet_transcr_reg_TetR-rel_C_sf"/>
</dbReference>
<dbReference type="Pfam" id="PF00440">
    <property type="entry name" value="TetR_N"/>
    <property type="match status" value="1"/>
</dbReference>
<dbReference type="Proteomes" id="UP000030129">
    <property type="component" value="Unassembled WGS sequence"/>
</dbReference>
<keyword evidence="1 2" id="KW-0238">DNA-binding</keyword>
<dbReference type="eggNOG" id="COG1309">
    <property type="taxonomic scope" value="Bacteria"/>
</dbReference>
<evidence type="ECO:0000256" key="1">
    <source>
        <dbReference type="ARBA" id="ARBA00023125"/>
    </source>
</evidence>
<dbReference type="STRING" id="1406840.Q763_15235"/>
<dbReference type="AlphaFoldDB" id="A0A0A2LFW9"/>
<protein>
    <submittedName>
        <fullName evidence="4">Transcriptional regulator</fullName>
    </submittedName>
</protein>
<dbReference type="InterPro" id="IPR050109">
    <property type="entry name" value="HTH-type_TetR-like_transc_reg"/>
</dbReference>
<dbReference type="Gene3D" id="1.10.357.10">
    <property type="entry name" value="Tetracycline Repressor, domain 2"/>
    <property type="match status" value="1"/>
</dbReference>
<feature type="DNA-binding region" description="H-T-H motif" evidence="2">
    <location>
        <begin position="28"/>
        <end position="47"/>
    </location>
</feature>
<evidence type="ECO:0000259" key="3">
    <source>
        <dbReference type="PROSITE" id="PS50977"/>
    </source>
</evidence>
<proteinExistence type="predicted"/>
<dbReference type="Gene3D" id="1.10.10.60">
    <property type="entry name" value="Homeodomain-like"/>
    <property type="match status" value="1"/>
</dbReference>
<comment type="caution">
    <text evidence="4">The sequence shown here is derived from an EMBL/GenBank/DDBJ whole genome shotgun (WGS) entry which is preliminary data.</text>
</comment>
<dbReference type="PRINTS" id="PR00455">
    <property type="entry name" value="HTHTETR"/>
</dbReference>
<dbReference type="SUPFAM" id="SSF46689">
    <property type="entry name" value="Homeodomain-like"/>
    <property type="match status" value="1"/>
</dbReference>
<keyword evidence="5" id="KW-1185">Reference proteome</keyword>
<sequence>MTEYNEKQLDILMAAESLFASEGFDGTSIRSIAKAAKVNIAMISYYFGSKEKMLEALILHRTSDMKMQLDNIFKEDLTPLEKVERLIDLYISRINKNKCMYQILHFELSTKKRLMDMKSYAEVKQQNMAAFRKIIKEGQESGLFKTNINIELIPPTIMGTLVHFQMNRPFFEAELGIKTDEAYENYIKNELTSHIKQTIKALLVHEN</sequence>
<evidence type="ECO:0000313" key="4">
    <source>
        <dbReference type="EMBL" id="KGO79062.1"/>
    </source>
</evidence>
<dbReference type="PROSITE" id="PS01081">
    <property type="entry name" value="HTH_TETR_1"/>
    <property type="match status" value="1"/>
</dbReference>
<dbReference type="GO" id="GO:0003677">
    <property type="term" value="F:DNA binding"/>
    <property type="evidence" value="ECO:0007669"/>
    <property type="project" value="UniProtKB-UniRule"/>
</dbReference>
<dbReference type="SUPFAM" id="SSF48498">
    <property type="entry name" value="Tetracyclin repressor-like, C-terminal domain"/>
    <property type="match status" value="1"/>
</dbReference>
<dbReference type="RefSeq" id="WP_035135766.1">
    <property type="nucleotide sequence ID" value="NZ_JRLV01000021.1"/>
</dbReference>
<dbReference type="PANTHER" id="PTHR30328">
    <property type="entry name" value="TRANSCRIPTIONAL REPRESSOR"/>
    <property type="match status" value="1"/>
</dbReference>
<dbReference type="PROSITE" id="PS50977">
    <property type="entry name" value="HTH_TETR_2"/>
    <property type="match status" value="1"/>
</dbReference>
<dbReference type="PANTHER" id="PTHR30328:SF54">
    <property type="entry name" value="HTH-TYPE TRANSCRIPTIONAL REPRESSOR SCO4008"/>
    <property type="match status" value="1"/>
</dbReference>